<dbReference type="CDD" id="cd00174">
    <property type="entry name" value="SH3"/>
    <property type="match status" value="1"/>
</dbReference>
<dbReference type="InterPro" id="IPR001452">
    <property type="entry name" value="SH3_domain"/>
</dbReference>
<evidence type="ECO:0000313" key="3">
    <source>
        <dbReference type="EMBL" id="QHQ34648.1"/>
    </source>
</evidence>
<dbReference type="SUPFAM" id="SSF50044">
    <property type="entry name" value="SH3-domain"/>
    <property type="match status" value="2"/>
</dbReference>
<proteinExistence type="predicted"/>
<dbReference type="SMART" id="SM00326">
    <property type="entry name" value="SH3"/>
    <property type="match status" value="2"/>
</dbReference>
<dbReference type="PROSITE" id="PS50002">
    <property type="entry name" value="SH3"/>
    <property type="match status" value="1"/>
</dbReference>
<dbReference type="Pfam" id="PF07653">
    <property type="entry name" value="SH3_2"/>
    <property type="match status" value="2"/>
</dbReference>
<reference evidence="3 4" key="1">
    <citation type="submission" date="2019-12" db="EMBL/GenBank/DDBJ databases">
        <title>Complete genome sequence of Algicella marina strain 9Alg 56(T) isolated from the red alga Tichocarpus crinitus.</title>
        <authorList>
            <person name="Kim S.-G."/>
            <person name="Nedashkovskaya O.I."/>
        </authorList>
    </citation>
    <scope>NUCLEOTIDE SEQUENCE [LARGE SCALE GENOMIC DNA]</scope>
    <source>
        <strain evidence="3 4">9Alg 56</strain>
    </source>
</reference>
<dbReference type="Proteomes" id="UP000464495">
    <property type="component" value="Chromosome"/>
</dbReference>
<name>A0A6P1SW20_9RHOB</name>
<keyword evidence="4" id="KW-1185">Reference proteome</keyword>
<evidence type="ECO:0000313" key="4">
    <source>
        <dbReference type="Proteomes" id="UP000464495"/>
    </source>
</evidence>
<dbReference type="RefSeq" id="WP_161861217.1">
    <property type="nucleotide sequence ID" value="NZ_CP046620.1"/>
</dbReference>
<dbReference type="AlphaFoldDB" id="A0A6P1SW20"/>
<evidence type="ECO:0000256" key="1">
    <source>
        <dbReference type="ARBA" id="ARBA00022443"/>
    </source>
</evidence>
<dbReference type="EMBL" id="CP046620">
    <property type="protein sequence ID" value="QHQ34648.1"/>
    <property type="molecule type" value="Genomic_DNA"/>
</dbReference>
<gene>
    <name evidence="3" type="ORF">GO499_05305</name>
</gene>
<keyword evidence="1" id="KW-0728">SH3 domain</keyword>
<dbReference type="Gene3D" id="2.30.30.40">
    <property type="entry name" value="SH3 Domains"/>
    <property type="match status" value="1"/>
</dbReference>
<evidence type="ECO:0000259" key="2">
    <source>
        <dbReference type="PROSITE" id="PS50002"/>
    </source>
</evidence>
<dbReference type="KEGG" id="amaq:GO499_05305"/>
<accession>A0A6P1SW20</accession>
<feature type="domain" description="SH3" evidence="2">
    <location>
        <begin position="59"/>
        <end position="115"/>
    </location>
</feature>
<sequence>MHYTVTRGWTATYSAPIEVRVGEKLVLSGKEDEWDGHRWLWARSEAGGEGWVPDSLPVSSEGTTVARETYSAMELTCIPGELVTGLRQTHGWILCRRETGQVGWVPRSCLAKYQEELVREVF</sequence>
<dbReference type="InterPro" id="IPR036028">
    <property type="entry name" value="SH3-like_dom_sf"/>
</dbReference>
<organism evidence="3 4">
    <name type="scientific">Algicella marina</name>
    <dbReference type="NCBI Taxonomy" id="2683284"/>
    <lineage>
        <taxon>Bacteria</taxon>
        <taxon>Pseudomonadati</taxon>
        <taxon>Pseudomonadota</taxon>
        <taxon>Alphaproteobacteria</taxon>
        <taxon>Rhodobacterales</taxon>
        <taxon>Paracoccaceae</taxon>
        <taxon>Algicella</taxon>
    </lineage>
</organism>
<protein>
    <recommendedName>
        <fullName evidence="2">SH3 domain-containing protein</fullName>
    </recommendedName>
</protein>